<feature type="compositionally biased region" description="Basic and acidic residues" evidence="3">
    <location>
        <begin position="521"/>
        <end position="534"/>
    </location>
</feature>
<dbReference type="EMBL" id="JAFHKP010000035">
    <property type="protein sequence ID" value="KAG5467281.1"/>
    <property type="molecule type" value="Genomic_DNA"/>
</dbReference>
<dbReference type="SUPFAM" id="SSF118116">
    <property type="entry name" value="DNA mismatch repair protein MutL"/>
    <property type="match status" value="1"/>
</dbReference>
<dbReference type="KEGG" id="lenr:94168210"/>
<evidence type="ECO:0000313" key="6">
    <source>
        <dbReference type="EMBL" id="KAG5467281.1"/>
    </source>
</evidence>
<name>A0A836G3K0_LEIEN</name>
<feature type="domain" description="MutL C-terminal dimerisation" evidence="4">
    <location>
        <begin position="662"/>
        <end position="804"/>
    </location>
</feature>
<dbReference type="Pfam" id="PF08676">
    <property type="entry name" value="MutL_C"/>
    <property type="match status" value="1"/>
</dbReference>
<feature type="compositionally biased region" description="Low complexity" evidence="3">
    <location>
        <begin position="509"/>
        <end position="520"/>
    </location>
</feature>
<dbReference type="InterPro" id="IPR042121">
    <property type="entry name" value="MutL_C_regsub"/>
</dbReference>
<dbReference type="InterPro" id="IPR014762">
    <property type="entry name" value="DNA_mismatch_repair_CS"/>
</dbReference>
<dbReference type="InterPro" id="IPR036890">
    <property type="entry name" value="HATPase_C_sf"/>
</dbReference>
<proteinExistence type="inferred from homology"/>
<dbReference type="InterPro" id="IPR014790">
    <property type="entry name" value="MutL_C"/>
</dbReference>
<dbReference type="InterPro" id="IPR042120">
    <property type="entry name" value="MutL_C_dimsub"/>
</dbReference>
<sequence length="849" mass="92022">MAGAQLSANVITRLDGASARKIAAGQVITDLTSVVKELLENALDAKAATVTIRLVNYGLDEIVVDDDGTGISLGRLVDTAKDELLDGVSTPLLSNRVTTKRQRGSLDDFSGVSATNEADDGLTSQSESARVAGDQGNSSDPSLGFRGEALYSLANMSDTTVETRSADTGLLTLRLSYNPASHTSHLEAVRLRDMCGTTVTVRRLFRHFPVRHREYVKNRRKQLSKATSTMKQYAVSHPHIRLLMQHQETPNSAVVTLVSLTGSGDATRSATEAYGGLCVSHMQHVNWSLSFGSFSGLVSKVNGGGRLSNDHQVFALDGRLVDLPRLGKALSDAFTQCLPNASQRLHVAFFLQVKTNSSLQYDVNLTPNKRKVLLAQEERLADELYQCALLEFSSALQDLELDRGQRSARLRAADARATEVTKLTRTPVSATSLTQFTFKRSKVEETHASSGGVTAGGVKTEESGRCLSVTADSSSSTIDFPKLGGFLYGIDAASGDDSGKDSERTESTPRLLPSSPSSSGDGERDSEVSDESGRTAHKGTRESTGPPALTSIAETDDGGDFRCSCQSADSTKGERFDSVAVEVMRLSDEGSRQRGGGSCYYCAYPALSELVQEPFSAGAANAAALAVLPRKRERPSSRILGAQTEDDLNLYFNKNSFKEMKVIGQFNHGFIIAVLPNGDMFVVDQHASDEKYNYERLVRAYEATPQPLVQPVSVAMSAHEVDLAMEHKLALQHHGFKVDRGGDDTKLLVYSLPILPYDVVSASDVMELVQQLVQYGSITKPLRAVWHSMATKACRSSIMIGTPLTMKRMKLILERLSELHQPWNCPHGRPTLRLLCNIANLPKGGALLW</sequence>
<dbReference type="InterPro" id="IPR013507">
    <property type="entry name" value="DNA_mismatch_S5_2-like"/>
</dbReference>
<dbReference type="GO" id="GO:0006298">
    <property type="term" value="P:mismatch repair"/>
    <property type="evidence" value="ECO:0007669"/>
    <property type="project" value="InterPro"/>
</dbReference>
<dbReference type="GO" id="GO:0016887">
    <property type="term" value="F:ATP hydrolysis activity"/>
    <property type="evidence" value="ECO:0007669"/>
    <property type="project" value="InterPro"/>
</dbReference>
<feature type="region of interest" description="Disordered" evidence="3">
    <location>
        <begin position="104"/>
        <end position="142"/>
    </location>
</feature>
<dbReference type="PROSITE" id="PS00058">
    <property type="entry name" value="DNA_MISMATCH_REPAIR_1"/>
    <property type="match status" value="1"/>
</dbReference>
<dbReference type="AlphaFoldDB" id="A0A836G3K0"/>
<dbReference type="Pfam" id="PF01119">
    <property type="entry name" value="DNA_mis_repair"/>
    <property type="match status" value="1"/>
</dbReference>
<dbReference type="GO" id="GO:0005524">
    <property type="term" value="F:ATP binding"/>
    <property type="evidence" value="ECO:0007669"/>
    <property type="project" value="InterPro"/>
</dbReference>
<organism evidence="6 7">
    <name type="scientific">Leishmania enriettii</name>
    <dbReference type="NCBI Taxonomy" id="5663"/>
    <lineage>
        <taxon>Eukaryota</taxon>
        <taxon>Discoba</taxon>
        <taxon>Euglenozoa</taxon>
        <taxon>Kinetoplastea</taxon>
        <taxon>Metakinetoplastina</taxon>
        <taxon>Trypanosomatida</taxon>
        <taxon>Trypanosomatidae</taxon>
        <taxon>Leishmaniinae</taxon>
        <taxon>Leishmania</taxon>
    </lineage>
</organism>
<feature type="domain" description="DNA mismatch repair protein S5" evidence="5">
    <location>
        <begin position="270"/>
        <end position="393"/>
    </location>
</feature>
<evidence type="ECO:0008006" key="8">
    <source>
        <dbReference type="Google" id="ProtNLM"/>
    </source>
</evidence>
<feature type="compositionally biased region" description="Basic and acidic residues" evidence="3">
    <location>
        <begin position="497"/>
        <end position="507"/>
    </location>
</feature>
<dbReference type="PANTHER" id="PTHR10073">
    <property type="entry name" value="DNA MISMATCH REPAIR PROTEIN MLH, PMS, MUTL"/>
    <property type="match status" value="1"/>
</dbReference>
<dbReference type="Gene3D" id="3.30.1370.100">
    <property type="entry name" value="MutL, C-terminal domain, regulatory subdomain"/>
    <property type="match status" value="1"/>
</dbReference>
<evidence type="ECO:0000313" key="7">
    <source>
        <dbReference type="Proteomes" id="UP000674179"/>
    </source>
</evidence>
<reference evidence="6 7" key="1">
    <citation type="submission" date="2021-02" db="EMBL/GenBank/DDBJ databases">
        <title>Leishmania (Mundinia) enrietti genome sequencing and assembly.</title>
        <authorList>
            <person name="Almutairi H."/>
            <person name="Gatherer D."/>
        </authorList>
    </citation>
    <scope>NUCLEOTIDE SEQUENCE [LARGE SCALE GENOMIC DNA]</scope>
    <source>
        <strain evidence="6">CUR178</strain>
    </source>
</reference>
<dbReference type="SUPFAM" id="SSF54211">
    <property type="entry name" value="Ribosomal protein S5 domain 2-like"/>
    <property type="match status" value="1"/>
</dbReference>
<gene>
    <name evidence="6" type="ORF">CUR178_00922</name>
</gene>
<dbReference type="SUPFAM" id="SSF55874">
    <property type="entry name" value="ATPase domain of HSP90 chaperone/DNA topoisomerase II/histidine kinase"/>
    <property type="match status" value="1"/>
</dbReference>
<dbReference type="GO" id="GO:0032389">
    <property type="term" value="C:MutLalpha complex"/>
    <property type="evidence" value="ECO:0007669"/>
    <property type="project" value="TreeGrafter"/>
</dbReference>
<keyword evidence="2" id="KW-0227">DNA damage</keyword>
<dbReference type="InterPro" id="IPR014721">
    <property type="entry name" value="Ribsml_uS5_D2-typ_fold_subgr"/>
</dbReference>
<protein>
    <recommendedName>
        <fullName evidence="8">Mismatch repair protein PMS1</fullName>
    </recommendedName>
</protein>
<dbReference type="InterPro" id="IPR038973">
    <property type="entry name" value="MutL/Mlh/Pms-like"/>
</dbReference>
<dbReference type="InterPro" id="IPR020568">
    <property type="entry name" value="Ribosomal_Su5_D2-typ_SF"/>
</dbReference>
<dbReference type="SMART" id="SM01340">
    <property type="entry name" value="DNA_mis_repair"/>
    <property type="match status" value="1"/>
</dbReference>
<dbReference type="GeneID" id="94168210"/>
<dbReference type="InterPro" id="IPR037198">
    <property type="entry name" value="MutL_C_sf"/>
</dbReference>
<dbReference type="Gene3D" id="3.30.565.10">
    <property type="entry name" value="Histidine kinase-like ATPase, C-terminal domain"/>
    <property type="match status" value="1"/>
</dbReference>
<feature type="compositionally biased region" description="Polar residues" evidence="3">
    <location>
        <begin position="112"/>
        <end position="128"/>
    </location>
</feature>
<dbReference type="Pfam" id="PF13589">
    <property type="entry name" value="HATPase_c_3"/>
    <property type="match status" value="1"/>
</dbReference>
<dbReference type="GO" id="GO:0030983">
    <property type="term" value="F:mismatched DNA binding"/>
    <property type="evidence" value="ECO:0007669"/>
    <property type="project" value="InterPro"/>
</dbReference>
<dbReference type="Gene3D" id="3.30.230.10">
    <property type="match status" value="1"/>
</dbReference>
<evidence type="ECO:0000256" key="1">
    <source>
        <dbReference type="ARBA" id="ARBA00006082"/>
    </source>
</evidence>
<dbReference type="FunFam" id="3.30.230.10:FF:000138">
    <property type="entry name" value="DNA mismatch repair protein MutL"/>
    <property type="match status" value="1"/>
</dbReference>
<dbReference type="SMART" id="SM00853">
    <property type="entry name" value="MutL_C"/>
    <property type="match status" value="1"/>
</dbReference>
<evidence type="ECO:0000259" key="4">
    <source>
        <dbReference type="SMART" id="SM00853"/>
    </source>
</evidence>
<accession>A0A836G3K0</accession>
<dbReference type="Gene3D" id="3.30.1540.20">
    <property type="entry name" value="MutL, C-terminal domain, dimerisation subdomain"/>
    <property type="match status" value="1"/>
</dbReference>
<feature type="region of interest" description="Disordered" evidence="3">
    <location>
        <begin position="494"/>
        <end position="556"/>
    </location>
</feature>
<evidence type="ECO:0000256" key="2">
    <source>
        <dbReference type="ARBA" id="ARBA00022763"/>
    </source>
</evidence>
<dbReference type="RefSeq" id="XP_067688803.1">
    <property type="nucleotide sequence ID" value="XM_067832700.1"/>
</dbReference>
<comment type="similarity">
    <text evidence="1">Belongs to the DNA mismatch repair MutL/HexB family.</text>
</comment>
<comment type="caution">
    <text evidence="6">The sequence shown here is derived from an EMBL/GenBank/DDBJ whole genome shotgun (WGS) entry which is preliminary data.</text>
</comment>
<keyword evidence="7" id="KW-1185">Reference proteome</keyword>
<dbReference type="PANTHER" id="PTHR10073:SF55">
    <property type="entry name" value="REPAIR PROTEIN PMS1, PUTATIVE-RELATED"/>
    <property type="match status" value="1"/>
</dbReference>
<dbReference type="OrthoDB" id="10254304at2759"/>
<evidence type="ECO:0000256" key="3">
    <source>
        <dbReference type="SAM" id="MobiDB-lite"/>
    </source>
</evidence>
<evidence type="ECO:0000259" key="5">
    <source>
        <dbReference type="SMART" id="SM01340"/>
    </source>
</evidence>
<dbReference type="Proteomes" id="UP000674179">
    <property type="component" value="Chromosome 35"/>
</dbReference>
<dbReference type="GO" id="GO:0140664">
    <property type="term" value="F:ATP-dependent DNA damage sensor activity"/>
    <property type="evidence" value="ECO:0007669"/>
    <property type="project" value="InterPro"/>
</dbReference>